<name>A0A2W5Q9L6_9BACT</name>
<dbReference type="PROSITE" id="PS51257">
    <property type="entry name" value="PROKAR_LIPOPROTEIN"/>
    <property type="match status" value="1"/>
</dbReference>
<reference evidence="2 3" key="1">
    <citation type="submission" date="2017-08" db="EMBL/GenBank/DDBJ databases">
        <title>Infants hospitalized years apart are colonized by the same room-sourced microbial strains.</title>
        <authorList>
            <person name="Brooks B."/>
            <person name="Olm M.R."/>
            <person name="Firek B.A."/>
            <person name="Baker R."/>
            <person name="Thomas B.C."/>
            <person name="Morowitz M.J."/>
            <person name="Banfield J.F."/>
        </authorList>
    </citation>
    <scope>NUCLEOTIDE SEQUENCE [LARGE SCALE GENOMIC DNA]</scope>
    <source>
        <strain evidence="2">S2_005_002_R2_29</strain>
    </source>
</reference>
<protein>
    <recommendedName>
        <fullName evidence="4">Lipoprotein</fullName>
    </recommendedName>
</protein>
<feature type="signal peptide" evidence="1">
    <location>
        <begin position="1"/>
        <end position="24"/>
    </location>
</feature>
<dbReference type="EMBL" id="QFQB01000007">
    <property type="protein sequence ID" value="PZQ48090.1"/>
    <property type="molecule type" value="Genomic_DNA"/>
</dbReference>
<organism evidence="2 3">
    <name type="scientific">Micavibrio aeruginosavorus</name>
    <dbReference type="NCBI Taxonomy" id="349221"/>
    <lineage>
        <taxon>Bacteria</taxon>
        <taxon>Pseudomonadati</taxon>
        <taxon>Bdellovibrionota</taxon>
        <taxon>Bdellovibrionia</taxon>
        <taxon>Bdellovibrionales</taxon>
        <taxon>Pseudobdellovibrionaceae</taxon>
        <taxon>Micavibrio</taxon>
    </lineage>
</organism>
<feature type="chain" id="PRO_5016029607" description="Lipoprotein" evidence="1">
    <location>
        <begin position="25"/>
        <end position="194"/>
    </location>
</feature>
<evidence type="ECO:0000313" key="2">
    <source>
        <dbReference type="EMBL" id="PZQ48090.1"/>
    </source>
</evidence>
<keyword evidence="1" id="KW-0732">Signal</keyword>
<evidence type="ECO:0008006" key="4">
    <source>
        <dbReference type="Google" id="ProtNLM"/>
    </source>
</evidence>
<dbReference type="Proteomes" id="UP000249417">
    <property type="component" value="Unassembled WGS sequence"/>
</dbReference>
<evidence type="ECO:0000256" key="1">
    <source>
        <dbReference type="SAM" id="SignalP"/>
    </source>
</evidence>
<evidence type="ECO:0000313" key="3">
    <source>
        <dbReference type="Proteomes" id="UP000249417"/>
    </source>
</evidence>
<proteinExistence type="predicted"/>
<accession>A0A2W5Q9L6</accession>
<dbReference type="AlphaFoldDB" id="A0A2W5Q9L6"/>
<comment type="caution">
    <text evidence="2">The sequence shown here is derived from an EMBL/GenBank/DDBJ whole genome shotgun (WGS) entry which is preliminary data.</text>
</comment>
<sequence length="194" mass="21001">MKKILLGAAAVALLGAGACTINGAKPAPQLSFANYQPVTLNVMSADVVESFNNANDAQDVSSQFVITPAEAVRRYAGNRWKASGSGDGTFTIVIEDSRVHVRQIPQNNKVLKWADAGTEDEYHVYLGLRVTPQPSGFNGRMGPTTIKMDRTLVMPSSVTLEEREMRQVAFLEKLIADVDVRINDAVNAAPAIRN</sequence>
<gene>
    <name evidence="2" type="ORF">DI551_02120</name>
</gene>